<dbReference type="Gene3D" id="3.40.50.720">
    <property type="entry name" value="NAD(P)-binding Rossmann-like Domain"/>
    <property type="match status" value="1"/>
</dbReference>
<dbReference type="Pfam" id="PF08240">
    <property type="entry name" value="ADH_N"/>
    <property type="match status" value="1"/>
</dbReference>
<name>A0A4R1BGU0_9ACTN</name>
<keyword evidence="3" id="KW-1185">Reference proteome</keyword>
<evidence type="ECO:0000313" key="2">
    <source>
        <dbReference type="EMBL" id="TCJ16465.1"/>
    </source>
</evidence>
<dbReference type="NCBIfam" id="TIGR02823">
    <property type="entry name" value="oxido_YhdH"/>
    <property type="match status" value="1"/>
</dbReference>
<dbReference type="PANTHER" id="PTHR43677:SF1">
    <property type="entry name" value="ACRYLYL-COA REDUCTASE ACUI-RELATED"/>
    <property type="match status" value="1"/>
</dbReference>
<gene>
    <name evidence="2" type="ORF">E0L93_10125</name>
</gene>
<dbReference type="SUPFAM" id="SSF50129">
    <property type="entry name" value="GroES-like"/>
    <property type="match status" value="1"/>
</dbReference>
<dbReference type="CDD" id="cd05280">
    <property type="entry name" value="MDR_yhdh_yhfp"/>
    <property type="match status" value="1"/>
</dbReference>
<feature type="domain" description="Enoyl reductase (ER)" evidence="1">
    <location>
        <begin position="18"/>
        <end position="326"/>
    </location>
</feature>
<dbReference type="OrthoDB" id="9782155at2"/>
<dbReference type="Gene3D" id="3.90.180.10">
    <property type="entry name" value="Medium-chain alcohol dehydrogenases, catalytic domain"/>
    <property type="match status" value="1"/>
</dbReference>
<comment type="caution">
    <text evidence="2">The sequence shown here is derived from an EMBL/GenBank/DDBJ whole genome shotgun (WGS) entry which is preliminary data.</text>
</comment>
<dbReference type="Pfam" id="PF00107">
    <property type="entry name" value="ADH_zinc_N"/>
    <property type="match status" value="1"/>
</dbReference>
<dbReference type="InterPro" id="IPR014188">
    <property type="entry name" value="Acrylyl-CoA_reductase_AcuI"/>
</dbReference>
<dbReference type="RefSeq" id="WP_132691528.1">
    <property type="nucleotide sequence ID" value="NZ_SKBU01000016.1"/>
</dbReference>
<evidence type="ECO:0000313" key="3">
    <source>
        <dbReference type="Proteomes" id="UP000295244"/>
    </source>
</evidence>
<dbReference type="PANTHER" id="PTHR43677">
    <property type="entry name" value="SHORT-CHAIN DEHYDROGENASE/REDUCTASE"/>
    <property type="match status" value="1"/>
</dbReference>
<dbReference type="InterPro" id="IPR011032">
    <property type="entry name" value="GroES-like_sf"/>
</dbReference>
<protein>
    <submittedName>
        <fullName evidence="2">Oxidoreductase</fullName>
    </submittedName>
</protein>
<dbReference type="InterPro" id="IPR036291">
    <property type="entry name" value="NAD(P)-bd_dom_sf"/>
</dbReference>
<dbReference type="InterPro" id="IPR013154">
    <property type="entry name" value="ADH-like_N"/>
</dbReference>
<dbReference type="Proteomes" id="UP000295244">
    <property type="component" value="Unassembled WGS sequence"/>
</dbReference>
<dbReference type="GO" id="GO:0043957">
    <property type="term" value="F:acryloyl-CoA reductase (NADPH) activity"/>
    <property type="evidence" value="ECO:0007669"/>
    <property type="project" value="TreeGrafter"/>
</dbReference>
<proteinExistence type="predicted"/>
<dbReference type="InterPro" id="IPR013149">
    <property type="entry name" value="ADH-like_C"/>
</dbReference>
<reference evidence="2 3" key="1">
    <citation type="submission" date="2019-03" db="EMBL/GenBank/DDBJ databases">
        <title>Whole genome sequence of a novel Rubrobacter taiwanensis strain, isolated from Yellowstone National Park.</title>
        <authorList>
            <person name="Freed S."/>
            <person name="Ramaley R.F."/>
            <person name="Kyndt J.A."/>
        </authorList>
    </citation>
    <scope>NUCLEOTIDE SEQUENCE [LARGE SCALE GENOMIC DNA]</scope>
    <source>
        <strain evidence="2 3">Yellowstone</strain>
    </source>
</reference>
<dbReference type="SUPFAM" id="SSF51735">
    <property type="entry name" value="NAD(P)-binding Rossmann-fold domains"/>
    <property type="match status" value="1"/>
</dbReference>
<dbReference type="InterPro" id="IPR020843">
    <property type="entry name" value="ER"/>
</dbReference>
<dbReference type="AlphaFoldDB" id="A0A4R1BGU0"/>
<dbReference type="SMART" id="SM00829">
    <property type="entry name" value="PKS_ER"/>
    <property type="match status" value="1"/>
</dbReference>
<accession>A0A4R1BGU0</accession>
<dbReference type="InterPro" id="IPR051397">
    <property type="entry name" value="Zn-ADH-like_protein"/>
</dbReference>
<organism evidence="2 3">
    <name type="scientific">Rubrobacter taiwanensis</name>
    <dbReference type="NCBI Taxonomy" id="185139"/>
    <lineage>
        <taxon>Bacteria</taxon>
        <taxon>Bacillati</taxon>
        <taxon>Actinomycetota</taxon>
        <taxon>Rubrobacteria</taxon>
        <taxon>Rubrobacterales</taxon>
        <taxon>Rubrobacteraceae</taxon>
        <taxon>Rubrobacter</taxon>
    </lineage>
</organism>
<evidence type="ECO:0000259" key="1">
    <source>
        <dbReference type="SMART" id="SM00829"/>
    </source>
</evidence>
<sequence>MDRFQAYRVHEEDGKPRGRLEEITLDDLNEGEVLIRVRYSSVNYKDALAATGKGKIMRSFPKVAGIDAAGVVEASEDPRFSEGDEVLVTGTGIGEERDGGYAPYLRHSADWLVPLPEGLSLRDAMAIGTAGFTAALSVYRMEKNGLAPENGPVAVTGATGGVGSIAVDILAGLGYEVTAITGKESERDYLKELGAKEVVNRNELEMGERPLEKSMWAGAVDTVGGGGVLAWLTRTAKRHGSIAACGNAGGFDLNTTVLPFILRGVDLLGIDSNYFPMEERKQIWERLASDMRPRHLQEISHDIPFSGLPGAFDRLIEGKARGRMVVEIS</sequence>
<dbReference type="EMBL" id="SKBU01000016">
    <property type="protein sequence ID" value="TCJ16465.1"/>
    <property type="molecule type" value="Genomic_DNA"/>
</dbReference>